<name>A0A1R2CIK4_9CILI</name>
<dbReference type="EMBL" id="MPUH01000139">
    <property type="protein sequence ID" value="OMJ88859.1"/>
    <property type="molecule type" value="Genomic_DNA"/>
</dbReference>
<dbReference type="OrthoDB" id="325628at2759"/>
<gene>
    <name evidence="1" type="ORF">SteCoe_9058</name>
</gene>
<evidence type="ECO:0000313" key="2">
    <source>
        <dbReference type="Proteomes" id="UP000187209"/>
    </source>
</evidence>
<sequence length="318" mass="37403">MDINKLENLNQGQIIDFFQSKNKPKGDLDVNLICTENNEALNYEDFFALKYSKVNNLYEFPNAKTLRFMHESDNVIIKREMNLMGWKFDVEFSDIPIFKLGINYLGHVNIKFEEEENSIKIFGEGSYDPGSKEKYLSKYDYSVINGFFVTALHSAKMHASKSDIRKLFSIVSCHPVCKKHKLMMKYIKSQIKAISFKSGEVKDYGTFLVEWAHKKREIMKNKEYEDLLIYVYLIEKFLNEPQINVIPHTGIRPTKEYIKGFFKDNEEYVDIRSLIETTKKYEQDYKDIIIEKLGEESQNIADPSIRHSASDHYNCKFF</sequence>
<reference evidence="1 2" key="1">
    <citation type="submission" date="2016-11" db="EMBL/GenBank/DDBJ databases">
        <title>The macronuclear genome of Stentor coeruleus: a giant cell with tiny introns.</title>
        <authorList>
            <person name="Slabodnick M."/>
            <person name="Ruby J.G."/>
            <person name="Reiff S.B."/>
            <person name="Swart E.C."/>
            <person name="Gosai S."/>
            <person name="Prabakaran S."/>
            <person name="Witkowska E."/>
            <person name="Larue G.E."/>
            <person name="Fisher S."/>
            <person name="Freeman R.M."/>
            <person name="Gunawardena J."/>
            <person name="Chu W."/>
            <person name="Stover N.A."/>
            <person name="Gregory B.D."/>
            <person name="Nowacki M."/>
            <person name="Derisi J."/>
            <person name="Roy S.W."/>
            <person name="Marshall W.F."/>
            <person name="Sood P."/>
        </authorList>
    </citation>
    <scope>NUCLEOTIDE SEQUENCE [LARGE SCALE GENOMIC DNA]</scope>
    <source>
        <strain evidence="1">WM001</strain>
    </source>
</reference>
<proteinExistence type="predicted"/>
<dbReference type="AlphaFoldDB" id="A0A1R2CIK4"/>
<organism evidence="1 2">
    <name type="scientific">Stentor coeruleus</name>
    <dbReference type="NCBI Taxonomy" id="5963"/>
    <lineage>
        <taxon>Eukaryota</taxon>
        <taxon>Sar</taxon>
        <taxon>Alveolata</taxon>
        <taxon>Ciliophora</taxon>
        <taxon>Postciliodesmatophora</taxon>
        <taxon>Heterotrichea</taxon>
        <taxon>Heterotrichida</taxon>
        <taxon>Stentoridae</taxon>
        <taxon>Stentor</taxon>
    </lineage>
</organism>
<evidence type="ECO:0000313" key="1">
    <source>
        <dbReference type="EMBL" id="OMJ88859.1"/>
    </source>
</evidence>
<dbReference type="Proteomes" id="UP000187209">
    <property type="component" value="Unassembled WGS sequence"/>
</dbReference>
<comment type="caution">
    <text evidence="1">The sequence shown here is derived from an EMBL/GenBank/DDBJ whole genome shotgun (WGS) entry which is preliminary data.</text>
</comment>
<keyword evidence="2" id="KW-1185">Reference proteome</keyword>
<accession>A0A1R2CIK4</accession>
<protein>
    <submittedName>
        <fullName evidence="1">Uncharacterized protein</fullName>
    </submittedName>
</protein>